<dbReference type="Pfam" id="PF03552">
    <property type="entry name" value="Cellulose_synt"/>
    <property type="match status" value="1"/>
</dbReference>
<keyword evidence="9 16" id="KW-0328">Glycosyltransferase</keyword>
<evidence type="ECO:0000259" key="17">
    <source>
        <dbReference type="Pfam" id="PF00535"/>
    </source>
</evidence>
<keyword evidence="12 16" id="KW-0135">Cellulose biosynthesis</keyword>
<feature type="transmembrane region" description="Helical" evidence="16">
    <location>
        <begin position="22"/>
        <end position="43"/>
    </location>
</feature>
<dbReference type="UniPathway" id="UPA00694"/>
<proteinExistence type="inferred from homology"/>
<dbReference type="Gene3D" id="2.40.10.220">
    <property type="entry name" value="predicted glycosyltransferase like domains"/>
    <property type="match status" value="1"/>
</dbReference>
<comment type="catalytic activity">
    <reaction evidence="15 16">
        <text>[(1-&gt;4)-beta-D-glucosyl](n) + UDP-alpha-D-glucose = [(1-&gt;4)-beta-D-glucosyl](n+1) + UDP + H(+)</text>
        <dbReference type="Rhea" id="RHEA:19929"/>
        <dbReference type="Rhea" id="RHEA-COMP:10033"/>
        <dbReference type="Rhea" id="RHEA-COMP:10034"/>
        <dbReference type="ChEBI" id="CHEBI:15378"/>
        <dbReference type="ChEBI" id="CHEBI:18246"/>
        <dbReference type="ChEBI" id="CHEBI:58223"/>
        <dbReference type="ChEBI" id="CHEBI:58885"/>
        <dbReference type="EC" id="2.4.1.12"/>
    </reaction>
</comment>
<dbReference type="PANTHER" id="PTHR43867">
    <property type="entry name" value="CELLULOSE SYNTHASE CATALYTIC SUBUNIT A [UDP-FORMING]"/>
    <property type="match status" value="1"/>
</dbReference>
<comment type="caution">
    <text evidence="16">Lacks conserved residue(s) required for the propagation of feature annotation.</text>
</comment>
<keyword evidence="14 16" id="KW-0472">Membrane</keyword>
<evidence type="ECO:0000256" key="5">
    <source>
        <dbReference type="ARBA" id="ARBA00018714"/>
    </source>
</evidence>
<feature type="transmembrane region" description="Helical" evidence="16">
    <location>
        <begin position="546"/>
        <end position="566"/>
    </location>
</feature>
<dbReference type="Proteomes" id="UP000005234">
    <property type="component" value="Chromosome"/>
</dbReference>
<comment type="similarity">
    <text evidence="3">Belongs to the glycosyltransferase 2 family.</text>
</comment>
<evidence type="ECO:0000256" key="8">
    <source>
        <dbReference type="ARBA" id="ARBA00022636"/>
    </source>
</evidence>
<keyword evidence="20" id="KW-1185">Reference proteome</keyword>
<dbReference type="EMBL" id="CP003350">
    <property type="protein sequence ID" value="AFC86721.1"/>
    <property type="molecule type" value="Genomic_DNA"/>
</dbReference>
<comment type="subcellular location">
    <subcellularLocation>
        <location evidence="1">Cell inner membrane</location>
        <topology evidence="1">Multi-pass membrane protein</topology>
    </subcellularLocation>
</comment>
<dbReference type="KEGG" id="fau:Fraau_2354"/>
<dbReference type="SUPFAM" id="SSF53448">
    <property type="entry name" value="Nucleotide-diphospho-sugar transferases"/>
    <property type="match status" value="1"/>
</dbReference>
<dbReference type="HOGENOM" id="CLU_011907_5_0_6"/>
<dbReference type="GO" id="GO:0035438">
    <property type="term" value="F:cyclic-di-GMP binding"/>
    <property type="evidence" value="ECO:0007669"/>
    <property type="project" value="InterPro"/>
</dbReference>
<dbReference type="GO" id="GO:0016760">
    <property type="term" value="F:cellulose synthase (UDP-forming) activity"/>
    <property type="evidence" value="ECO:0007669"/>
    <property type="project" value="UniProtKB-EC"/>
</dbReference>
<dbReference type="Gene3D" id="3.90.550.10">
    <property type="entry name" value="Spore Coat Polysaccharide Biosynthesis Protein SpsA, Chain A"/>
    <property type="match status" value="1"/>
</dbReference>
<evidence type="ECO:0000256" key="14">
    <source>
        <dbReference type="ARBA" id="ARBA00023136"/>
    </source>
</evidence>
<evidence type="ECO:0000256" key="4">
    <source>
        <dbReference type="ARBA" id="ARBA00012539"/>
    </source>
</evidence>
<dbReference type="InterPro" id="IPR005150">
    <property type="entry name" value="Cellulose_synth"/>
</dbReference>
<evidence type="ECO:0000313" key="19">
    <source>
        <dbReference type="EMBL" id="AFC86721.1"/>
    </source>
</evidence>
<keyword evidence="13 16" id="KW-1133">Transmembrane helix</keyword>
<protein>
    <recommendedName>
        <fullName evidence="5 16">Cellulose synthase catalytic subunit [UDP-forming]</fullName>
        <ecNumber evidence="4 16">2.4.1.12</ecNumber>
    </recommendedName>
</protein>
<dbReference type="InterPro" id="IPR009875">
    <property type="entry name" value="PilZ_domain"/>
</dbReference>
<evidence type="ECO:0000256" key="10">
    <source>
        <dbReference type="ARBA" id="ARBA00022679"/>
    </source>
</evidence>
<dbReference type="eggNOG" id="COG1215">
    <property type="taxonomic scope" value="Bacteria"/>
</dbReference>
<keyword evidence="7 16" id="KW-0997">Cell inner membrane</keyword>
<keyword evidence="8 16" id="KW-0973">c-di-GMP</keyword>
<dbReference type="Pfam" id="PF07238">
    <property type="entry name" value="PilZ"/>
    <property type="match status" value="1"/>
</dbReference>
<dbReference type="InterPro" id="IPR003919">
    <property type="entry name" value="Cell_synth_A"/>
</dbReference>
<comment type="function">
    <text evidence="16">Catalytic subunit of cellulose synthase. It polymerizes uridine 5'-diphosphate glucose to cellulose.</text>
</comment>
<keyword evidence="11 16" id="KW-0812">Transmembrane</keyword>
<evidence type="ECO:0000256" key="12">
    <source>
        <dbReference type="ARBA" id="ARBA00022916"/>
    </source>
</evidence>
<feature type="domain" description="PilZ" evidence="18">
    <location>
        <begin position="575"/>
        <end position="668"/>
    </location>
</feature>
<evidence type="ECO:0000256" key="6">
    <source>
        <dbReference type="ARBA" id="ARBA00022475"/>
    </source>
</evidence>
<dbReference type="EC" id="2.4.1.12" evidence="4 16"/>
<dbReference type="Pfam" id="PF00535">
    <property type="entry name" value="Glycos_transf_2"/>
    <property type="match status" value="1"/>
</dbReference>
<dbReference type="InterPro" id="IPR029044">
    <property type="entry name" value="Nucleotide-diphossugar_trans"/>
</dbReference>
<feature type="domain" description="Glycosyltransferase 2-like" evidence="17">
    <location>
        <begin position="153"/>
        <end position="322"/>
    </location>
</feature>
<comment type="cofactor">
    <cofactor evidence="16">
        <name>Mg(2+)</name>
        <dbReference type="ChEBI" id="CHEBI:18420"/>
    </cofactor>
</comment>
<reference evidence="19" key="1">
    <citation type="submission" date="2012-02" db="EMBL/GenBank/DDBJ databases">
        <title>The complete genome of Frateuria aurantia DSM 6220.</title>
        <authorList>
            <consortium name="US DOE Joint Genome Institute (JGI-PGF)"/>
            <person name="Lucas S."/>
            <person name="Copeland A."/>
            <person name="Lapidus A."/>
            <person name="Glavina del Rio T."/>
            <person name="Dalin E."/>
            <person name="Tice H."/>
            <person name="Bruce D."/>
            <person name="Goodwin L."/>
            <person name="Pitluck S."/>
            <person name="Peters L."/>
            <person name="Ovchinnikova G."/>
            <person name="Teshima H."/>
            <person name="Kyrpides N."/>
            <person name="Mavromatis K."/>
            <person name="Ivanova N."/>
            <person name="Brettin T."/>
            <person name="Detter J.C."/>
            <person name="Han C."/>
            <person name="Larimer F."/>
            <person name="Land M."/>
            <person name="Hauser L."/>
            <person name="Markowitz V."/>
            <person name="Cheng J.-F."/>
            <person name="Hugenholtz P."/>
            <person name="Woyke T."/>
            <person name="Wu D."/>
            <person name="Brambilla E."/>
            <person name="Klenk H.-P."/>
            <person name="Eisen J.A."/>
        </authorList>
    </citation>
    <scope>NUCLEOTIDE SEQUENCE</scope>
    <source>
        <strain evidence="19">DSM 6220</strain>
    </source>
</reference>
<dbReference type="CDD" id="cd06421">
    <property type="entry name" value="CESA_CelA_like"/>
    <property type="match status" value="1"/>
</dbReference>
<evidence type="ECO:0000259" key="18">
    <source>
        <dbReference type="Pfam" id="PF07238"/>
    </source>
</evidence>
<feature type="transmembrane region" description="Helical" evidence="16">
    <location>
        <begin position="414"/>
        <end position="443"/>
    </location>
</feature>
<evidence type="ECO:0000256" key="9">
    <source>
        <dbReference type="ARBA" id="ARBA00022676"/>
    </source>
</evidence>
<evidence type="ECO:0000256" key="7">
    <source>
        <dbReference type="ARBA" id="ARBA00022519"/>
    </source>
</evidence>
<keyword evidence="6 16" id="KW-1003">Cell membrane</keyword>
<evidence type="ECO:0000256" key="3">
    <source>
        <dbReference type="ARBA" id="ARBA00006739"/>
    </source>
</evidence>
<evidence type="ECO:0000313" key="20">
    <source>
        <dbReference type="Proteomes" id="UP000005234"/>
    </source>
</evidence>
<dbReference type="GO" id="GO:0006011">
    <property type="term" value="P:UDP-alpha-D-glucose metabolic process"/>
    <property type="evidence" value="ECO:0007669"/>
    <property type="project" value="InterPro"/>
</dbReference>
<dbReference type="GO" id="GO:0030244">
    <property type="term" value="P:cellulose biosynthetic process"/>
    <property type="evidence" value="ECO:0007669"/>
    <property type="project" value="UniProtKB-KW"/>
</dbReference>
<dbReference type="InterPro" id="IPR050321">
    <property type="entry name" value="Glycosyltr_2/OpgH_subfam"/>
</dbReference>
<name>H8L5X8_FRAAD</name>
<dbReference type="AlphaFoldDB" id="H8L5X8"/>
<dbReference type="STRING" id="767434.Fraau_2354"/>
<sequence>MCVCPPGGEPDMQMYLDKARRWLLVPGRTLAWVGVAVTALLVISVPADNWDQIVFAMMSLLLCSLLGRSEGDLPRLMMIALSMVSSGRYMYWRLTHTLSFDHIADCVLGIGLLLAETYSFVVLLLGYVQVLWPLHRQPAPLPADPGQWPTVDVLVPTYNEPLELVKTTLMAALALDWPADKIKIYLLDDGRREAFRELCESLGVEYMIRGNNRHAKAGNINAALARTQGEFVAIFDCDHMATRSFLQLTMGWFLRDRRLALMQTPHYYFSPDPMERNLGTFGRIPNEGELFYGLLQDGNDLWDATFFCGSCAVLRRTHLESVGGVATETVTEDAHTALKLHRRGYRSAYLAIPQASGLATESLSSHVGQRIRWARGMIQIFRIDNPLLGKGLTLAQRLCYLNAMLHFLYGLPRLIFLTAPLASLLFGLHVIHTSAVMLLAYAGPHVAMAYMANHRNQGRFRHLLWNEVYETVLAWYILLPTLLALINPKLGKFNVTSKGGLVASSYFDAKIARPYVYLLLVNLLGILAGMWHLYHSPNAGFTQTMWINVFWTMYNIAVTGAAIAAARESKQMRGAHRVEALDMTVALRLPDDTISQARVTDFSVQGMAVETRNYELMPGLQVQLGLSDGHETRFLPAVVVNDRGGSCFGLSYETLTSEQQTWLVNCTFACADQWARRWGTHEAEQPFRSIHGVAMASLRGLGHMLSHFLMPRRRRASLGEGKA</sequence>
<accession>H8L5X8</accession>
<dbReference type="NCBIfam" id="TIGR03030">
    <property type="entry name" value="CelA"/>
    <property type="match status" value="1"/>
</dbReference>
<evidence type="ECO:0000256" key="1">
    <source>
        <dbReference type="ARBA" id="ARBA00004429"/>
    </source>
</evidence>
<feature type="transmembrane region" description="Helical" evidence="16">
    <location>
        <begin position="515"/>
        <end position="534"/>
    </location>
</feature>
<dbReference type="GO" id="GO:0005886">
    <property type="term" value="C:plasma membrane"/>
    <property type="evidence" value="ECO:0007669"/>
    <property type="project" value="UniProtKB-SubCell"/>
</dbReference>
<evidence type="ECO:0000256" key="11">
    <source>
        <dbReference type="ARBA" id="ARBA00022692"/>
    </source>
</evidence>
<evidence type="ECO:0000256" key="16">
    <source>
        <dbReference type="RuleBase" id="RU365020"/>
    </source>
</evidence>
<dbReference type="PRINTS" id="PR01439">
    <property type="entry name" value="CELLSNTHASEA"/>
</dbReference>
<comment type="pathway">
    <text evidence="2 16">Glycan metabolism; bacterial cellulose biosynthesis.</text>
</comment>
<dbReference type="PANTHER" id="PTHR43867:SF2">
    <property type="entry name" value="CELLULOSE SYNTHASE CATALYTIC SUBUNIT A [UDP-FORMING]"/>
    <property type="match status" value="1"/>
</dbReference>
<evidence type="ECO:0000256" key="13">
    <source>
        <dbReference type="ARBA" id="ARBA00022989"/>
    </source>
</evidence>
<feature type="transmembrane region" description="Helical" evidence="16">
    <location>
        <begin position="107"/>
        <end position="128"/>
    </location>
</feature>
<evidence type="ECO:0000256" key="2">
    <source>
        <dbReference type="ARBA" id="ARBA00005186"/>
    </source>
</evidence>
<dbReference type="InterPro" id="IPR001173">
    <property type="entry name" value="Glyco_trans_2-like"/>
</dbReference>
<keyword evidence="10 16" id="KW-0808">Transferase</keyword>
<organism evidence="19 20">
    <name type="scientific">Frateuria aurantia (strain ATCC 33424 / DSM 6220 / KCTC 2777 / LMG 1558 / NBRC 3245 / NCIMB 13370)</name>
    <name type="common">Acetobacter aurantius</name>
    <dbReference type="NCBI Taxonomy" id="767434"/>
    <lineage>
        <taxon>Bacteria</taxon>
        <taxon>Pseudomonadati</taxon>
        <taxon>Pseudomonadota</taxon>
        <taxon>Gammaproteobacteria</taxon>
        <taxon>Lysobacterales</taxon>
        <taxon>Rhodanobacteraceae</taxon>
        <taxon>Frateuria</taxon>
    </lineage>
</organism>
<evidence type="ECO:0000256" key="15">
    <source>
        <dbReference type="ARBA" id="ARBA00048682"/>
    </source>
</evidence>
<gene>
    <name evidence="19" type="ordered locus">Fraau_2354</name>
</gene>